<dbReference type="VEuPathDB" id="FungiDB:ASPFODRAFT_59424"/>
<dbReference type="AlphaFoldDB" id="A0A1M3TQ50"/>
<reference evidence="3" key="1">
    <citation type="journal article" date="2017" name="Genome Biol.">
        <title>Comparative genomics reveals high biological diversity and specific adaptations in the industrially and medically important fungal genus Aspergillus.</title>
        <authorList>
            <person name="de Vries R.P."/>
            <person name="Riley R."/>
            <person name="Wiebenga A."/>
            <person name="Aguilar-Osorio G."/>
            <person name="Amillis S."/>
            <person name="Uchima C.A."/>
            <person name="Anderluh G."/>
            <person name="Asadollahi M."/>
            <person name="Askin M."/>
            <person name="Barry K."/>
            <person name="Battaglia E."/>
            <person name="Bayram O."/>
            <person name="Benocci T."/>
            <person name="Braus-Stromeyer S.A."/>
            <person name="Caldana C."/>
            <person name="Canovas D."/>
            <person name="Cerqueira G.C."/>
            <person name="Chen F."/>
            <person name="Chen W."/>
            <person name="Choi C."/>
            <person name="Clum A."/>
            <person name="Dos Santos R.A."/>
            <person name="Damasio A.R."/>
            <person name="Diallinas G."/>
            <person name="Emri T."/>
            <person name="Fekete E."/>
            <person name="Flipphi M."/>
            <person name="Freyberg S."/>
            <person name="Gallo A."/>
            <person name="Gournas C."/>
            <person name="Habgood R."/>
            <person name="Hainaut M."/>
            <person name="Harispe M.L."/>
            <person name="Henrissat B."/>
            <person name="Hilden K.S."/>
            <person name="Hope R."/>
            <person name="Hossain A."/>
            <person name="Karabika E."/>
            <person name="Karaffa L."/>
            <person name="Karanyi Z."/>
            <person name="Krasevec N."/>
            <person name="Kuo A."/>
            <person name="Kusch H."/>
            <person name="LaButti K."/>
            <person name="Lagendijk E.L."/>
            <person name="Lapidus A."/>
            <person name="Levasseur A."/>
            <person name="Lindquist E."/>
            <person name="Lipzen A."/>
            <person name="Logrieco A.F."/>
            <person name="MacCabe A."/>
            <person name="Maekelae M.R."/>
            <person name="Malavazi I."/>
            <person name="Melin P."/>
            <person name="Meyer V."/>
            <person name="Mielnichuk N."/>
            <person name="Miskei M."/>
            <person name="Molnar A.P."/>
            <person name="Mule G."/>
            <person name="Ngan C.Y."/>
            <person name="Orejas M."/>
            <person name="Orosz E."/>
            <person name="Ouedraogo J.P."/>
            <person name="Overkamp K.M."/>
            <person name="Park H.-S."/>
            <person name="Perrone G."/>
            <person name="Piumi F."/>
            <person name="Punt P.J."/>
            <person name="Ram A.F."/>
            <person name="Ramon A."/>
            <person name="Rauscher S."/>
            <person name="Record E."/>
            <person name="Riano-Pachon D.M."/>
            <person name="Robert V."/>
            <person name="Roehrig J."/>
            <person name="Ruller R."/>
            <person name="Salamov A."/>
            <person name="Salih N.S."/>
            <person name="Samson R.A."/>
            <person name="Sandor E."/>
            <person name="Sanguinetti M."/>
            <person name="Schuetze T."/>
            <person name="Sepcic K."/>
            <person name="Shelest E."/>
            <person name="Sherlock G."/>
            <person name="Sophianopoulou V."/>
            <person name="Squina F.M."/>
            <person name="Sun H."/>
            <person name="Susca A."/>
            <person name="Todd R.B."/>
            <person name="Tsang A."/>
            <person name="Unkles S.E."/>
            <person name="van de Wiele N."/>
            <person name="van Rossen-Uffink D."/>
            <person name="Oliveira J.V."/>
            <person name="Vesth T.C."/>
            <person name="Visser J."/>
            <person name="Yu J.-H."/>
            <person name="Zhou M."/>
            <person name="Andersen M.R."/>
            <person name="Archer D.B."/>
            <person name="Baker S.E."/>
            <person name="Benoit I."/>
            <person name="Brakhage A.A."/>
            <person name="Braus G.H."/>
            <person name="Fischer R."/>
            <person name="Frisvad J.C."/>
            <person name="Goldman G.H."/>
            <person name="Houbraken J."/>
            <person name="Oakley B."/>
            <person name="Pocsi I."/>
            <person name="Scazzocchio C."/>
            <person name="Seiboth B."/>
            <person name="vanKuyk P.A."/>
            <person name="Wortman J."/>
            <person name="Dyer P.S."/>
            <person name="Grigoriev I.V."/>
        </authorList>
    </citation>
    <scope>NUCLEOTIDE SEQUENCE [LARGE SCALE GENOMIC DNA]</scope>
    <source>
        <strain evidence="3">CBS 106.47</strain>
    </source>
</reference>
<dbReference type="EMBL" id="KV878239">
    <property type="protein sequence ID" value="OJZ88704.1"/>
    <property type="molecule type" value="Genomic_DNA"/>
</dbReference>
<dbReference type="Pfam" id="PF06985">
    <property type="entry name" value="HET"/>
    <property type="match status" value="1"/>
</dbReference>
<organism evidence="2 3">
    <name type="scientific">Aspergillus luchuensis (strain CBS 106.47)</name>
    <dbReference type="NCBI Taxonomy" id="1137211"/>
    <lineage>
        <taxon>Eukaryota</taxon>
        <taxon>Fungi</taxon>
        <taxon>Dikarya</taxon>
        <taxon>Ascomycota</taxon>
        <taxon>Pezizomycotina</taxon>
        <taxon>Eurotiomycetes</taxon>
        <taxon>Eurotiomycetidae</taxon>
        <taxon>Eurotiales</taxon>
        <taxon>Aspergillaceae</taxon>
        <taxon>Aspergillus</taxon>
        <taxon>Aspergillus subgen. Circumdati</taxon>
    </lineage>
</organism>
<dbReference type="Proteomes" id="UP000184063">
    <property type="component" value="Unassembled WGS sequence"/>
</dbReference>
<dbReference type="InterPro" id="IPR010730">
    <property type="entry name" value="HET"/>
</dbReference>
<evidence type="ECO:0000313" key="2">
    <source>
        <dbReference type="EMBL" id="OJZ88704.1"/>
    </source>
</evidence>
<sequence>MPKHLENFPLHPERNEIRLLTILPSTKAETIIRCSLESVSLDDSPEFEAISYVWGDASKKTDIIINDTFFYVTRSVDKTLRLLRRKDKQRTVWIDFVCINQHDVPERNTQVPLLGRVYVGASAVIAMMVNDNMDLRTAISWTKAYEPGQVTREIVAWRVLDKLSRYWQYARHLREMRLLNAYEQFRLVKDDPYWTRMWTYQKYQLANNDPICMSGKCTFNASSMLEFARDNLKNAYWSDQDFQKAFEYMYGGAEYRKLCLLHEPTKRFKNENALYHFRKTWYRQCKDPRDKVYALYSLLPSLQTKYPPDYNKPVEQVMHETTAYIVTQEGPESLSSFKLWQRNYSPSCSTSYPSWILDFGCAAEPLDALLGEYAWCSDAWVPLPMTTDDLSTMTICARRIGSCSPVVPLASTERGFISQISSIQDVRYEIWGSLESRRLSLVHACLAYTHLHAKFVQNLSAKTTETFDLLWEIDIHHARNPWWQELCNIEPTFP</sequence>
<evidence type="ECO:0000313" key="3">
    <source>
        <dbReference type="Proteomes" id="UP000184063"/>
    </source>
</evidence>
<evidence type="ECO:0000259" key="1">
    <source>
        <dbReference type="Pfam" id="PF06985"/>
    </source>
</evidence>
<dbReference type="PANTHER" id="PTHR24148:SF64">
    <property type="entry name" value="HETEROKARYON INCOMPATIBILITY DOMAIN-CONTAINING PROTEIN"/>
    <property type="match status" value="1"/>
</dbReference>
<protein>
    <recommendedName>
        <fullName evidence="1">Heterokaryon incompatibility domain-containing protein</fullName>
    </recommendedName>
</protein>
<feature type="domain" description="Heterokaryon incompatibility" evidence="1">
    <location>
        <begin position="47"/>
        <end position="201"/>
    </location>
</feature>
<accession>A0A1M3TQ50</accession>
<dbReference type="InterPro" id="IPR052895">
    <property type="entry name" value="HetReg/Transcr_Mod"/>
</dbReference>
<dbReference type="OrthoDB" id="4850726at2759"/>
<gene>
    <name evidence="2" type="ORF">ASPFODRAFT_59424</name>
</gene>
<dbReference type="PANTHER" id="PTHR24148">
    <property type="entry name" value="ANKYRIN REPEAT DOMAIN-CONTAINING PROTEIN 39 HOMOLOG-RELATED"/>
    <property type="match status" value="1"/>
</dbReference>
<proteinExistence type="predicted"/>
<name>A0A1M3TQ50_ASPLC</name>